<gene>
    <name evidence="3" type="ORF">H4317_11980</name>
</gene>
<dbReference type="InterPro" id="IPR025970">
    <property type="entry name" value="SusE"/>
</dbReference>
<dbReference type="EMBL" id="CP060202">
    <property type="protein sequence ID" value="QNH60902.1"/>
    <property type="molecule type" value="Genomic_DNA"/>
</dbReference>
<organism evidence="3 4">
    <name type="scientific">Hymenobacter sediminicola</name>
    <dbReference type="NCBI Taxonomy" id="2761579"/>
    <lineage>
        <taxon>Bacteria</taxon>
        <taxon>Pseudomonadati</taxon>
        <taxon>Bacteroidota</taxon>
        <taxon>Cytophagia</taxon>
        <taxon>Cytophagales</taxon>
        <taxon>Hymenobacteraceae</taxon>
        <taxon>Hymenobacter</taxon>
    </lineage>
</organism>
<dbReference type="Proteomes" id="UP000515489">
    <property type="component" value="Chromosome"/>
</dbReference>
<dbReference type="RefSeq" id="WP_185886833.1">
    <property type="nucleotide sequence ID" value="NZ_CP060202.1"/>
</dbReference>
<proteinExistence type="predicted"/>
<sequence length="260" mass="27780">MKNWLSPLVGLCSLLFVFSACEKDETQATLTPSNAPTLATTTSNVVLNQANETQTAITYTWSKINSFAWTNAEHPYNPAVVYTLQIDKQGNNFARPVSVAAGAGPTTALRVDTLNAALNALGLTPGTATPVEVRLAATYAANAPVLSPSIPLTATSYRVCLPPNTDRWSIIGPAGVDWNTDVPLRYDCDTRTYKITRVLNAGEFKFRKNSDWGVNYGSDTPRNASGTGPLNANGANIAVPTTGTYTITLNLTAQTYTLSN</sequence>
<evidence type="ECO:0000313" key="3">
    <source>
        <dbReference type="EMBL" id="QNH60902.1"/>
    </source>
</evidence>
<feature type="signal peptide" evidence="1">
    <location>
        <begin position="1"/>
        <end position="22"/>
    </location>
</feature>
<evidence type="ECO:0000259" key="2">
    <source>
        <dbReference type="Pfam" id="PF14292"/>
    </source>
</evidence>
<protein>
    <submittedName>
        <fullName evidence="3">SusE domain-containing protein</fullName>
    </submittedName>
</protein>
<reference evidence="3 4" key="1">
    <citation type="submission" date="2020-08" db="EMBL/GenBank/DDBJ databases">
        <title>Hymenobacter sp. S2-20-2 genome sequencing.</title>
        <authorList>
            <person name="Jin L."/>
        </authorList>
    </citation>
    <scope>NUCLEOTIDE SEQUENCE [LARGE SCALE GENOMIC DNA]</scope>
    <source>
        <strain evidence="3 4">S2-20-2</strain>
    </source>
</reference>
<accession>A0A7G7W3F9</accession>
<dbReference type="KEGG" id="hsk:H4317_11980"/>
<feature type="chain" id="PRO_5028927071" evidence="1">
    <location>
        <begin position="23"/>
        <end position="260"/>
    </location>
</feature>
<evidence type="ECO:0000256" key="1">
    <source>
        <dbReference type="SAM" id="SignalP"/>
    </source>
</evidence>
<keyword evidence="1" id="KW-0732">Signal</keyword>
<feature type="domain" description="SusE outer membrane protein" evidence="2">
    <location>
        <begin position="23"/>
        <end position="135"/>
    </location>
</feature>
<dbReference type="PROSITE" id="PS51257">
    <property type="entry name" value="PROKAR_LIPOPROTEIN"/>
    <property type="match status" value="1"/>
</dbReference>
<dbReference type="Gene3D" id="2.60.40.3620">
    <property type="match status" value="1"/>
</dbReference>
<keyword evidence="4" id="KW-1185">Reference proteome</keyword>
<dbReference type="CDD" id="cd12956">
    <property type="entry name" value="CBM_SusE-F_like"/>
    <property type="match status" value="1"/>
</dbReference>
<dbReference type="AlphaFoldDB" id="A0A7G7W3F9"/>
<name>A0A7G7W3F9_9BACT</name>
<dbReference type="Pfam" id="PF14292">
    <property type="entry name" value="SusE"/>
    <property type="match status" value="1"/>
</dbReference>
<evidence type="ECO:0000313" key="4">
    <source>
        <dbReference type="Proteomes" id="UP000515489"/>
    </source>
</evidence>